<keyword evidence="3" id="KW-1185">Reference proteome</keyword>
<reference evidence="2 3" key="1">
    <citation type="submission" date="2016-11" db="EMBL/GenBank/DDBJ databases">
        <authorList>
            <person name="Jaros S."/>
            <person name="Januszkiewicz K."/>
            <person name="Wedrychowicz H."/>
        </authorList>
    </citation>
    <scope>NUCLEOTIDE SEQUENCE [LARGE SCALE GENOMIC DNA]</scope>
    <source>
        <strain evidence="2 3">DSM 10068</strain>
    </source>
</reference>
<evidence type="ECO:0000259" key="1">
    <source>
        <dbReference type="Pfam" id="PF01208"/>
    </source>
</evidence>
<feature type="domain" description="Uroporphyrinogen decarboxylase (URO-D)" evidence="1">
    <location>
        <begin position="72"/>
        <end position="317"/>
    </location>
</feature>
<dbReference type="EMBL" id="FQXV01000003">
    <property type="protein sequence ID" value="SHH86782.1"/>
    <property type="molecule type" value="Genomic_DNA"/>
</dbReference>
<accession>A0A1M5WGY8</accession>
<dbReference type="OrthoDB" id="1861925at2"/>
<name>A0A1M5WGY8_9FIRM</name>
<organism evidence="2 3">
    <name type="scientific">Sporobacter termitidis DSM 10068</name>
    <dbReference type="NCBI Taxonomy" id="1123282"/>
    <lineage>
        <taxon>Bacteria</taxon>
        <taxon>Bacillati</taxon>
        <taxon>Bacillota</taxon>
        <taxon>Clostridia</taxon>
        <taxon>Eubacteriales</taxon>
        <taxon>Oscillospiraceae</taxon>
        <taxon>Sporobacter</taxon>
    </lineage>
</organism>
<dbReference type="SUPFAM" id="SSF51726">
    <property type="entry name" value="UROD/MetE-like"/>
    <property type="match status" value="1"/>
</dbReference>
<gene>
    <name evidence="2" type="ORF">SAMN02745823_01270</name>
</gene>
<dbReference type="RefSeq" id="WP_073076816.1">
    <property type="nucleotide sequence ID" value="NZ_FQXV01000003.1"/>
</dbReference>
<dbReference type="Gene3D" id="3.20.20.210">
    <property type="match status" value="1"/>
</dbReference>
<dbReference type="AlphaFoldDB" id="A0A1M5WGY8"/>
<protein>
    <submittedName>
        <fullName evidence="2">Uroporphyrinogen decarboxylase (URO-D)</fullName>
    </submittedName>
</protein>
<dbReference type="Pfam" id="PF01208">
    <property type="entry name" value="URO-D"/>
    <property type="match status" value="1"/>
</dbReference>
<dbReference type="InterPro" id="IPR000257">
    <property type="entry name" value="Uroporphyrinogen_deCOase"/>
</dbReference>
<dbReference type="GO" id="GO:0004853">
    <property type="term" value="F:uroporphyrinogen decarboxylase activity"/>
    <property type="evidence" value="ECO:0007669"/>
    <property type="project" value="InterPro"/>
</dbReference>
<evidence type="ECO:0000313" key="2">
    <source>
        <dbReference type="EMBL" id="SHH86782.1"/>
    </source>
</evidence>
<dbReference type="Proteomes" id="UP000183995">
    <property type="component" value="Unassembled WGS sequence"/>
</dbReference>
<proteinExistence type="predicted"/>
<dbReference type="InterPro" id="IPR038071">
    <property type="entry name" value="UROD/MetE-like_sf"/>
</dbReference>
<sequence>MAYKEIHIPTIPKPWPLPRREYPISPRENLMRALRHEKPVWMPNLYGSSQAFQSAIARDSPIERDRDAEDWFGVRYKYSAAQGSNTPQGNVLKDITEWEENIKWHDLSQYDWAADAARLSRDESLALFMRMSNGPFERLHMLEGFEQALVDLITEPEAVHAFLMRLVDFKIELFNRIRDHLALDYIWAADDYGTMRAPFFSTALFEKTILEPTVRFVTAVHARGTKFIAHCCGKIDVFIPYLVEEIGVDGLEIQSLNDIPGILEKYGDRVTVEYGPDPRLVYDPDTTAAQVRAHARDIVDRLGAQAVPGSGVALSVGSGFEHLFYPMEEEFYEYSKARYAGL</sequence>
<dbReference type="STRING" id="1123282.SAMN02745823_01270"/>
<dbReference type="GO" id="GO:0006779">
    <property type="term" value="P:porphyrin-containing compound biosynthetic process"/>
    <property type="evidence" value="ECO:0007669"/>
    <property type="project" value="InterPro"/>
</dbReference>
<evidence type="ECO:0000313" key="3">
    <source>
        <dbReference type="Proteomes" id="UP000183995"/>
    </source>
</evidence>